<dbReference type="GO" id="GO:0000976">
    <property type="term" value="F:transcription cis-regulatory region binding"/>
    <property type="evidence" value="ECO:0007669"/>
    <property type="project" value="TreeGrafter"/>
</dbReference>
<dbReference type="OrthoDB" id="551672at2759"/>
<dbReference type="PANTHER" id="PTHR45764:SF34">
    <property type="entry name" value="BZIP TRANSCRIPTION FACTOR 53"/>
    <property type="match status" value="1"/>
</dbReference>
<evidence type="ECO:0000313" key="6">
    <source>
        <dbReference type="EMBL" id="PKI48183.1"/>
    </source>
</evidence>
<dbReference type="STRING" id="22663.A0A2I0IWQ3"/>
<accession>A0A2I0IWQ3</accession>
<dbReference type="SMART" id="SM00338">
    <property type="entry name" value="BRLZ"/>
    <property type="match status" value="1"/>
</dbReference>
<comment type="caution">
    <text evidence="6">The sequence shown here is derived from an EMBL/GenBank/DDBJ whole genome shotgun (WGS) entry which is preliminary data.</text>
</comment>
<dbReference type="Pfam" id="PF00170">
    <property type="entry name" value="bZIP_1"/>
    <property type="match status" value="1"/>
</dbReference>
<name>A0A2I0IWQ3_PUNGR</name>
<gene>
    <name evidence="6" type="ORF">CRG98_031448</name>
</gene>
<dbReference type="Gene3D" id="1.20.5.170">
    <property type="match status" value="1"/>
</dbReference>
<dbReference type="AlphaFoldDB" id="A0A2I0IWQ3"/>
<keyword evidence="7" id="KW-1185">Reference proteome</keyword>
<dbReference type="EMBL" id="PGOL01002430">
    <property type="protein sequence ID" value="PKI48183.1"/>
    <property type="molecule type" value="Genomic_DNA"/>
</dbReference>
<evidence type="ECO:0000256" key="2">
    <source>
        <dbReference type="ARBA" id="ARBA00023015"/>
    </source>
</evidence>
<sequence>MASPQRQVTLGPGSDPGPRNVAEDERMRKRMESNRESSRRSRMRKQKRLGDLIGQATQLRSTNSELTAKINVTTQNYVELESKSNVLRAQLMELTDRLRSLNSVLEIVEEVSRLAIDIPDIPEPLMKQPWQVPFPIQPILANVDIFDY</sequence>
<dbReference type="SUPFAM" id="SSF57959">
    <property type="entry name" value="Leucine zipper domain"/>
    <property type="match status" value="1"/>
</dbReference>
<dbReference type="PROSITE" id="PS00036">
    <property type="entry name" value="BZIP_BASIC"/>
    <property type="match status" value="1"/>
</dbReference>
<dbReference type="GO" id="GO:0003700">
    <property type="term" value="F:DNA-binding transcription factor activity"/>
    <property type="evidence" value="ECO:0007669"/>
    <property type="project" value="InterPro"/>
</dbReference>
<dbReference type="Proteomes" id="UP000233551">
    <property type="component" value="Unassembled WGS sequence"/>
</dbReference>
<dbReference type="GO" id="GO:0046983">
    <property type="term" value="F:protein dimerization activity"/>
    <property type="evidence" value="ECO:0007669"/>
    <property type="project" value="UniProtKB-ARBA"/>
</dbReference>
<keyword evidence="5" id="KW-0539">Nucleus</keyword>
<evidence type="ECO:0000256" key="3">
    <source>
        <dbReference type="ARBA" id="ARBA00023125"/>
    </source>
</evidence>
<evidence type="ECO:0000256" key="1">
    <source>
        <dbReference type="ARBA" id="ARBA00004123"/>
    </source>
</evidence>
<evidence type="ECO:0000256" key="4">
    <source>
        <dbReference type="ARBA" id="ARBA00023163"/>
    </source>
</evidence>
<dbReference type="GeneID" id="116214860"/>
<comment type="subcellular location">
    <subcellularLocation>
        <location evidence="1">Nucleus</location>
    </subcellularLocation>
</comment>
<evidence type="ECO:0000313" key="7">
    <source>
        <dbReference type="Proteomes" id="UP000233551"/>
    </source>
</evidence>
<keyword evidence="2" id="KW-0805">Transcription regulation</keyword>
<evidence type="ECO:0000256" key="5">
    <source>
        <dbReference type="ARBA" id="ARBA00023242"/>
    </source>
</evidence>
<organism evidence="6 7">
    <name type="scientific">Punica granatum</name>
    <name type="common">Pomegranate</name>
    <dbReference type="NCBI Taxonomy" id="22663"/>
    <lineage>
        <taxon>Eukaryota</taxon>
        <taxon>Viridiplantae</taxon>
        <taxon>Streptophyta</taxon>
        <taxon>Embryophyta</taxon>
        <taxon>Tracheophyta</taxon>
        <taxon>Spermatophyta</taxon>
        <taxon>Magnoliopsida</taxon>
        <taxon>eudicotyledons</taxon>
        <taxon>Gunneridae</taxon>
        <taxon>Pentapetalae</taxon>
        <taxon>rosids</taxon>
        <taxon>malvids</taxon>
        <taxon>Myrtales</taxon>
        <taxon>Lythraceae</taxon>
        <taxon>Punica</taxon>
    </lineage>
</organism>
<keyword evidence="4" id="KW-0804">Transcription</keyword>
<proteinExistence type="predicted"/>
<dbReference type="InterPro" id="IPR004827">
    <property type="entry name" value="bZIP"/>
</dbReference>
<dbReference type="PROSITE" id="PS50217">
    <property type="entry name" value="BZIP"/>
    <property type="match status" value="1"/>
</dbReference>
<dbReference type="InterPro" id="IPR046347">
    <property type="entry name" value="bZIP_sf"/>
</dbReference>
<keyword evidence="3" id="KW-0238">DNA-binding</keyword>
<dbReference type="FunFam" id="1.20.5.170:FF:000020">
    <property type="entry name" value="BZIP transcription factor"/>
    <property type="match status" value="1"/>
</dbReference>
<protein>
    <submittedName>
        <fullName evidence="6">Uncharacterized protein</fullName>
    </submittedName>
</protein>
<dbReference type="GO" id="GO:0045893">
    <property type="term" value="P:positive regulation of DNA-templated transcription"/>
    <property type="evidence" value="ECO:0007669"/>
    <property type="project" value="TreeGrafter"/>
</dbReference>
<dbReference type="PANTHER" id="PTHR45764">
    <property type="entry name" value="BZIP TRANSCRIPTION FACTOR 44"/>
    <property type="match status" value="1"/>
</dbReference>
<dbReference type="GO" id="GO:0005634">
    <property type="term" value="C:nucleus"/>
    <property type="evidence" value="ECO:0007669"/>
    <property type="project" value="UniProtKB-SubCell"/>
</dbReference>
<reference evidence="6 7" key="1">
    <citation type="submission" date="2017-11" db="EMBL/GenBank/DDBJ databases">
        <title>De-novo sequencing of pomegranate (Punica granatum L.) genome.</title>
        <authorList>
            <person name="Akparov Z."/>
            <person name="Amiraslanov A."/>
            <person name="Hajiyeva S."/>
            <person name="Abbasov M."/>
            <person name="Kaur K."/>
            <person name="Hamwieh A."/>
            <person name="Solovyev V."/>
            <person name="Salamov A."/>
            <person name="Braich B."/>
            <person name="Kosarev P."/>
            <person name="Mahmoud A."/>
            <person name="Hajiyev E."/>
            <person name="Babayeva S."/>
            <person name="Izzatullayeva V."/>
            <person name="Mammadov A."/>
            <person name="Mammadov A."/>
            <person name="Sharifova S."/>
            <person name="Ojaghi J."/>
            <person name="Eynullazada K."/>
            <person name="Bayramov B."/>
            <person name="Abdulazimova A."/>
            <person name="Shahmuradov I."/>
        </authorList>
    </citation>
    <scope>NUCLEOTIDE SEQUENCE [LARGE SCALE GENOMIC DNA]</scope>
    <source>
        <strain evidence="7">cv. AG2017</strain>
        <tissue evidence="6">Leaf</tissue>
    </source>
</reference>